<name>A0A9D2STW9_9FIRM</name>
<evidence type="ECO:0000259" key="2">
    <source>
        <dbReference type="Pfam" id="PF09537"/>
    </source>
</evidence>
<evidence type="ECO:0000256" key="1">
    <source>
        <dbReference type="SAM" id="Coils"/>
    </source>
</evidence>
<dbReference type="InterPro" id="IPR012347">
    <property type="entry name" value="Ferritin-like"/>
</dbReference>
<gene>
    <name evidence="3" type="ORF">H9758_05055</name>
</gene>
<evidence type="ECO:0000313" key="3">
    <source>
        <dbReference type="EMBL" id="HJC33946.1"/>
    </source>
</evidence>
<reference evidence="3" key="2">
    <citation type="submission" date="2021-04" db="EMBL/GenBank/DDBJ databases">
        <authorList>
            <person name="Gilroy R."/>
        </authorList>
    </citation>
    <scope>NUCLEOTIDE SEQUENCE</scope>
    <source>
        <strain evidence="3">ChiW19-954</strain>
    </source>
</reference>
<dbReference type="Gene3D" id="1.20.1260.10">
    <property type="match status" value="1"/>
</dbReference>
<feature type="domain" description="DUF2383" evidence="2">
    <location>
        <begin position="9"/>
        <end position="97"/>
    </location>
</feature>
<reference evidence="3" key="1">
    <citation type="journal article" date="2021" name="PeerJ">
        <title>Extensive microbial diversity within the chicken gut microbiome revealed by metagenomics and culture.</title>
        <authorList>
            <person name="Gilroy R."/>
            <person name="Ravi A."/>
            <person name="Getino M."/>
            <person name="Pursley I."/>
            <person name="Horton D.L."/>
            <person name="Alikhan N.F."/>
            <person name="Baker D."/>
            <person name="Gharbi K."/>
            <person name="Hall N."/>
            <person name="Watson M."/>
            <person name="Adriaenssens E.M."/>
            <person name="Foster-Nyarko E."/>
            <person name="Jarju S."/>
            <person name="Secka A."/>
            <person name="Antonio M."/>
            <person name="Oren A."/>
            <person name="Chaudhuri R.R."/>
            <person name="La Ragione R."/>
            <person name="Hildebrand F."/>
            <person name="Pallen M.J."/>
        </authorList>
    </citation>
    <scope>NUCLEOTIDE SEQUENCE</scope>
    <source>
        <strain evidence="3">ChiW19-954</strain>
    </source>
</reference>
<dbReference type="InterPro" id="IPR019052">
    <property type="entry name" value="DUF2383"/>
</dbReference>
<evidence type="ECO:0000313" key="4">
    <source>
        <dbReference type="Proteomes" id="UP000823890"/>
    </source>
</evidence>
<dbReference type="Pfam" id="PF09537">
    <property type="entry name" value="DUF2383"/>
    <property type="match status" value="1"/>
</dbReference>
<proteinExistence type="predicted"/>
<keyword evidence="1" id="KW-0175">Coiled coil</keyword>
<accession>A0A9D2STW9</accession>
<feature type="coiled-coil region" evidence="1">
    <location>
        <begin position="114"/>
        <end position="141"/>
    </location>
</feature>
<protein>
    <submittedName>
        <fullName evidence="3">PA2169 family four-helix-bundle protein</fullName>
    </submittedName>
</protein>
<comment type="caution">
    <text evidence="3">The sequence shown here is derived from an EMBL/GenBank/DDBJ whole genome shotgun (WGS) entry which is preliminary data.</text>
</comment>
<dbReference type="EMBL" id="DWWO01000065">
    <property type="protein sequence ID" value="HJC33946.1"/>
    <property type="molecule type" value="Genomic_DNA"/>
</dbReference>
<dbReference type="Proteomes" id="UP000823890">
    <property type="component" value="Unassembled WGS sequence"/>
</dbReference>
<organism evidence="3 4">
    <name type="scientific">Candidatus Mediterraneibacter faecipullorum</name>
    <dbReference type="NCBI Taxonomy" id="2838670"/>
    <lineage>
        <taxon>Bacteria</taxon>
        <taxon>Bacillati</taxon>
        <taxon>Bacillota</taxon>
        <taxon>Clostridia</taxon>
        <taxon>Lachnospirales</taxon>
        <taxon>Lachnospiraceae</taxon>
        <taxon>Mediterraneibacter</taxon>
    </lineage>
</organism>
<dbReference type="AlphaFoldDB" id="A0A9D2STW9"/>
<sequence length="143" mass="16355">MDEQTRKLLEECSVGCRMAVESFEQIKEYVKDTEFKKLINDYTEKHRALEDETVSLLKDSGNEAKSPGVMASTFSWFTTEMKLTFNSDNTQVAKLLIDGCAMGIKTLGEKAHQYDKADKKAAELAQKIIRTEEELMKKLKDYL</sequence>